<sequence length="445" mass="48721">MCQFYASYTSNSPGGIALEFREGTQIDYILEKATNATDLRNRTILVDDSNPEIKWNGSWKMDSNQDLNPSFVNVTRDFGMADDKSPIPAMQPHGGGIHGSVSEGDSFVFQFAGTSITVAGINPVVSNAVLSMSFMLDSETTYQDFSADSSWSFNNGTRQGYPHFIYFQNKTLEAGNHTLFVNVTGVQGDVAAVIDYLTYTPTFTNLLGKPDFSPTTNEPPSSITTTGNDAGHGDSGGPGKGMIAGAVIGGVAFVALVLGVWYLLHRRRSAHRREYIQEKDGEDSTKSLQAPRPFLLPMPVAYQNSKGDSSPPQTASYQEQRREERRESKATTIVLAVNYDGTRDVQEITPPSSSRLEQFALIPTEPTNRNPEDQADDPVADTQMSEVATSISRGHGTPDTQVLESQMREIQSKVEMLSTEMSRYMIPPAYETNATNVVDTSRVES</sequence>
<keyword evidence="8" id="KW-1185">Reference proteome</keyword>
<feature type="compositionally biased region" description="Basic and acidic residues" evidence="5">
    <location>
        <begin position="319"/>
        <end position="329"/>
    </location>
</feature>
<keyword evidence="2 6" id="KW-0812">Transmembrane</keyword>
<feature type="region of interest" description="Disordered" evidence="5">
    <location>
        <begin position="299"/>
        <end position="329"/>
    </location>
</feature>
<keyword evidence="3 6" id="KW-1133">Transmembrane helix</keyword>
<feature type="region of interest" description="Disordered" evidence="5">
    <location>
        <begin position="208"/>
        <end position="237"/>
    </location>
</feature>
<accession>A0A8H5LS59</accession>
<dbReference type="PANTHER" id="PTHR15549">
    <property type="entry name" value="PAIRED IMMUNOGLOBULIN-LIKE TYPE 2 RECEPTOR"/>
    <property type="match status" value="1"/>
</dbReference>
<feature type="compositionally biased region" description="Polar residues" evidence="5">
    <location>
        <begin position="302"/>
        <end position="317"/>
    </location>
</feature>
<evidence type="ECO:0000256" key="1">
    <source>
        <dbReference type="ARBA" id="ARBA00004167"/>
    </source>
</evidence>
<evidence type="ECO:0000256" key="2">
    <source>
        <dbReference type="ARBA" id="ARBA00022692"/>
    </source>
</evidence>
<proteinExistence type="predicted"/>
<dbReference type="Gene3D" id="2.60.120.260">
    <property type="entry name" value="Galactose-binding domain-like"/>
    <property type="match status" value="1"/>
</dbReference>
<evidence type="ECO:0000256" key="3">
    <source>
        <dbReference type="ARBA" id="ARBA00022989"/>
    </source>
</evidence>
<evidence type="ECO:0000256" key="6">
    <source>
        <dbReference type="SAM" id="Phobius"/>
    </source>
</evidence>
<dbReference type="EMBL" id="JAACJM010000017">
    <property type="protein sequence ID" value="KAF5368075.1"/>
    <property type="molecule type" value="Genomic_DNA"/>
</dbReference>
<feature type="transmembrane region" description="Helical" evidence="6">
    <location>
        <begin position="242"/>
        <end position="264"/>
    </location>
</feature>
<dbReference type="AlphaFoldDB" id="A0A8H5LS59"/>
<protein>
    <submittedName>
        <fullName evidence="7">Uncharacterized protein</fullName>
    </submittedName>
</protein>
<comment type="caution">
    <text evidence="7">The sequence shown here is derived from an EMBL/GenBank/DDBJ whole genome shotgun (WGS) entry which is preliminary data.</text>
</comment>
<dbReference type="GO" id="GO:0071944">
    <property type="term" value="C:cell periphery"/>
    <property type="evidence" value="ECO:0007669"/>
    <property type="project" value="UniProtKB-ARBA"/>
</dbReference>
<dbReference type="Proteomes" id="UP000559256">
    <property type="component" value="Unassembled WGS sequence"/>
</dbReference>
<dbReference type="CDD" id="cd12087">
    <property type="entry name" value="TM_EGFR-like"/>
    <property type="match status" value="1"/>
</dbReference>
<dbReference type="GO" id="GO:0016020">
    <property type="term" value="C:membrane"/>
    <property type="evidence" value="ECO:0007669"/>
    <property type="project" value="UniProtKB-SubCell"/>
</dbReference>
<evidence type="ECO:0000256" key="4">
    <source>
        <dbReference type="ARBA" id="ARBA00023136"/>
    </source>
</evidence>
<comment type="subcellular location">
    <subcellularLocation>
        <location evidence="1">Membrane</location>
        <topology evidence="1">Single-pass membrane protein</topology>
    </subcellularLocation>
</comment>
<feature type="compositionally biased region" description="Polar residues" evidence="5">
    <location>
        <begin position="213"/>
        <end position="228"/>
    </location>
</feature>
<evidence type="ECO:0000313" key="7">
    <source>
        <dbReference type="EMBL" id="KAF5368075.1"/>
    </source>
</evidence>
<dbReference type="OrthoDB" id="2756615at2759"/>
<name>A0A8H5LS59_9AGAR</name>
<gene>
    <name evidence="7" type="ORF">D9758_004497</name>
</gene>
<dbReference type="PANTHER" id="PTHR15549:SF26">
    <property type="entry name" value="AXIAL BUDDING PATTERN PROTEIN 2-RELATED"/>
    <property type="match status" value="1"/>
</dbReference>
<evidence type="ECO:0000256" key="5">
    <source>
        <dbReference type="SAM" id="MobiDB-lite"/>
    </source>
</evidence>
<dbReference type="InterPro" id="IPR051694">
    <property type="entry name" value="Immunoregulatory_rcpt-like"/>
</dbReference>
<evidence type="ECO:0000313" key="8">
    <source>
        <dbReference type="Proteomes" id="UP000559256"/>
    </source>
</evidence>
<keyword evidence="4 6" id="KW-0472">Membrane</keyword>
<organism evidence="7 8">
    <name type="scientific">Tetrapyrgos nigripes</name>
    <dbReference type="NCBI Taxonomy" id="182062"/>
    <lineage>
        <taxon>Eukaryota</taxon>
        <taxon>Fungi</taxon>
        <taxon>Dikarya</taxon>
        <taxon>Basidiomycota</taxon>
        <taxon>Agaricomycotina</taxon>
        <taxon>Agaricomycetes</taxon>
        <taxon>Agaricomycetidae</taxon>
        <taxon>Agaricales</taxon>
        <taxon>Marasmiineae</taxon>
        <taxon>Marasmiaceae</taxon>
        <taxon>Tetrapyrgos</taxon>
    </lineage>
</organism>
<reference evidence="7 8" key="1">
    <citation type="journal article" date="2020" name="ISME J.">
        <title>Uncovering the hidden diversity of litter-decomposition mechanisms in mushroom-forming fungi.</title>
        <authorList>
            <person name="Floudas D."/>
            <person name="Bentzer J."/>
            <person name="Ahren D."/>
            <person name="Johansson T."/>
            <person name="Persson P."/>
            <person name="Tunlid A."/>
        </authorList>
    </citation>
    <scope>NUCLEOTIDE SEQUENCE [LARGE SCALE GENOMIC DNA]</scope>
    <source>
        <strain evidence="7 8">CBS 291.85</strain>
    </source>
</reference>